<sequence length="272" mass="29614">MPIPRNILPFAHPVKRPVEAVSTGVVEFKHRIGPWPELVTKLPTSLTRWIGYRKDEAEPEPQYVQYLWPFVGTFCGLAVLQAIFGHAQYFIRRGVPPIIPSYGASAVLCYGAISVPLAQPRALVGGHFIAALVGVILAKIFESHNHPETLWVAGSLATAIAITVMQFTKTTHPPAGATALLAVIDDQIRALSWYYLPVILLSSTIMVVTAMLFNNIQRRYPTFWYKPTLAVAASDAAAGGAPVEEAIDEEKPTNQQAIDQRSDCTVTGDGAV</sequence>
<dbReference type="Pfam" id="PF04982">
    <property type="entry name" value="TM_HPP"/>
    <property type="match status" value="1"/>
</dbReference>
<organism evidence="4 5">
    <name type="scientific">Rhizodiscina lignyota</name>
    <dbReference type="NCBI Taxonomy" id="1504668"/>
    <lineage>
        <taxon>Eukaryota</taxon>
        <taxon>Fungi</taxon>
        <taxon>Dikarya</taxon>
        <taxon>Ascomycota</taxon>
        <taxon>Pezizomycotina</taxon>
        <taxon>Dothideomycetes</taxon>
        <taxon>Pleosporomycetidae</taxon>
        <taxon>Aulographales</taxon>
        <taxon>Rhizodiscinaceae</taxon>
        <taxon>Rhizodiscina</taxon>
    </lineage>
</organism>
<dbReference type="PANTHER" id="PTHR33741">
    <property type="entry name" value="TRANSMEMBRANE PROTEIN DDB_G0269096-RELATED"/>
    <property type="match status" value="1"/>
</dbReference>
<dbReference type="OrthoDB" id="2016548at2759"/>
<evidence type="ECO:0000259" key="3">
    <source>
        <dbReference type="Pfam" id="PF04982"/>
    </source>
</evidence>
<evidence type="ECO:0000256" key="2">
    <source>
        <dbReference type="SAM" id="Phobius"/>
    </source>
</evidence>
<feature type="transmembrane region" description="Helical" evidence="2">
    <location>
        <begin position="66"/>
        <end position="87"/>
    </location>
</feature>
<reference evidence="4" key="1">
    <citation type="journal article" date="2020" name="Stud. Mycol.">
        <title>101 Dothideomycetes genomes: a test case for predicting lifestyles and emergence of pathogens.</title>
        <authorList>
            <person name="Haridas S."/>
            <person name="Albert R."/>
            <person name="Binder M."/>
            <person name="Bloem J."/>
            <person name="Labutti K."/>
            <person name="Salamov A."/>
            <person name="Andreopoulos B."/>
            <person name="Baker S."/>
            <person name="Barry K."/>
            <person name="Bills G."/>
            <person name="Bluhm B."/>
            <person name="Cannon C."/>
            <person name="Castanera R."/>
            <person name="Culley D."/>
            <person name="Daum C."/>
            <person name="Ezra D."/>
            <person name="Gonzalez J."/>
            <person name="Henrissat B."/>
            <person name="Kuo A."/>
            <person name="Liang C."/>
            <person name="Lipzen A."/>
            <person name="Lutzoni F."/>
            <person name="Magnuson J."/>
            <person name="Mondo S."/>
            <person name="Nolan M."/>
            <person name="Ohm R."/>
            <person name="Pangilinan J."/>
            <person name="Park H.-J."/>
            <person name="Ramirez L."/>
            <person name="Alfaro M."/>
            <person name="Sun H."/>
            <person name="Tritt A."/>
            <person name="Yoshinaga Y."/>
            <person name="Zwiers L.-H."/>
            <person name="Turgeon B."/>
            <person name="Goodwin S."/>
            <person name="Spatafora J."/>
            <person name="Crous P."/>
            <person name="Grigoriev I."/>
        </authorList>
    </citation>
    <scope>NUCLEOTIDE SEQUENCE</scope>
    <source>
        <strain evidence="4">CBS 133067</strain>
    </source>
</reference>
<keyword evidence="2" id="KW-1133">Transmembrane helix</keyword>
<proteinExistence type="predicted"/>
<evidence type="ECO:0000256" key="1">
    <source>
        <dbReference type="SAM" id="MobiDB-lite"/>
    </source>
</evidence>
<dbReference type="EMBL" id="ML978124">
    <property type="protein sequence ID" value="KAF2100513.1"/>
    <property type="molecule type" value="Genomic_DNA"/>
</dbReference>
<keyword evidence="2" id="KW-0812">Transmembrane</keyword>
<feature type="compositionally biased region" description="Polar residues" evidence="1">
    <location>
        <begin position="253"/>
        <end position="265"/>
    </location>
</feature>
<keyword evidence="2" id="KW-0472">Membrane</keyword>
<comment type="caution">
    <text evidence="4">The sequence shown here is derived from an EMBL/GenBank/DDBJ whole genome shotgun (WGS) entry which is preliminary data.</text>
</comment>
<protein>
    <submittedName>
        <fullName evidence="4">HPP-domain-containing protein</fullName>
    </submittedName>
</protein>
<dbReference type="AlphaFoldDB" id="A0A9P4M7K2"/>
<dbReference type="InterPro" id="IPR007065">
    <property type="entry name" value="HPP"/>
</dbReference>
<gene>
    <name evidence="4" type="ORF">NA57DRAFT_54596</name>
</gene>
<name>A0A9P4M7K2_9PEZI</name>
<dbReference type="Proteomes" id="UP000799772">
    <property type="component" value="Unassembled WGS sequence"/>
</dbReference>
<feature type="transmembrane region" description="Helical" evidence="2">
    <location>
        <begin position="124"/>
        <end position="141"/>
    </location>
</feature>
<feature type="transmembrane region" description="Helical" evidence="2">
    <location>
        <begin position="193"/>
        <end position="213"/>
    </location>
</feature>
<dbReference type="InterPro" id="IPR058581">
    <property type="entry name" value="TM_HPP"/>
</dbReference>
<evidence type="ECO:0000313" key="4">
    <source>
        <dbReference type="EMBL" id="KAF2100513.1"/>
    </source>
</evidence>
<evidence type="ECO:0000313" key="5">
    <source>
        <dbReference type="Proteomes" id="UP000799772"/>
    </source>
</evidence>
<accession>A0A9P4M7K2</accession>
<feature type="domain" description="HPP transmembrane region" evidence="3">
    <location>
        <begin position="59"/>
        <end position="221"/>
    </location>
</feature>
<feature type="transmembrane region" description="Helical" evidence="2">
    <location>
        <begin position="99"/>
        <end position="118"/>
    </location>
</feature>
<dbReference type="PANTHER" id="PTHR33741:SF5">
    <property type="entry name" value="TRANSMEMBRANE PROTEIN DDB_G0269096-RELATED"/>
    <property type="match status" value="1"/>
</dbReference>
<feature type="region of interest" description="Disordered" evidence="1">
    <location>
        <begin position="249"/>
        <end position="272"/>
    </location>
</feature>
<keyword evidence="5" id="KW-1185">Reference proteome</keyword>